<dbReference type="PANTHER" id="PTHR34148:SF1">
    <property type="entry name" value="ADENOSYLCOBINAMIDE-GDP RIBAZOLETRANSFERASE"/>
    <property type="match status" value="1"/>
</dbReference>
<evidence type="ECO:0000313" key="20">
    <source>
        <dbReference type="EMBL" id="SIS09654.1"/>
    </source>
</evidence>
<dbReference type="GO" id="GO:0009236">
    <property type="term" value="P:cobalamin biosynthetic process"/>
    <property type="evidence" value="ECO:0007669"/>
    <property type="project" value="UniProtKB-UniRule"/>
</dbReference>
<dbReference type="EMBL" id="FTNT01000007">
    <property type="protein sequence ID" value="SIS09654.1"/>
    <property type="molecule type" value="Genomic_DNA"/>
</dbReference>
<keyword evidence="9 19" id="KW-0808">Transferase</keyword>
<keyword evidence="7 19" id="KW-1003">Cell membrane</keyword>
<comment type="function">
    <text evidence="14 19">Joins adenosylcobinamide-GDP and alpha-ribazole to generate adenosylcobalamin (Ado-cobalamin). Also synthesizes adenosylcobalamin 5'-phosphate from adenosylcobinamide-GDP and alpha-ribazole 5'-phosphate.</text>
</comment>
<evidence type="ECO:0000256" key="11">
    <source>
        <dbReference type="ARBA" id="ARBA00022842"/>
    </source>
</evidence>
<evidence type="ECO:0000313" key="21">
    <source>
        <dbReference type="Proteomes" id="UP000186218"/>
    </source>
</evidence>
<dbReference type="AlphaFoldDB" id="A0A1N7GAU8"/>
<gene>
    <name evidence="19" type="primary">cobS</name>
    <name evidence="20" type="ORF">SAMN05445060_2667</name>
</gene>
<dbReference type="HAMAP" id="MF_00719">
    <property type="entry name" value="CobS"/>
    <property type="match status" value="1"/>
</dbReference>
<keyword evidence="8 19" id="KW-0169">Cobalamin biosynthesis</keyword>
<protein>
    <recommendedName>
        <fullName evidence="6 19">Adenosylcobinamide-GDP ribazoletransferase</fullName>
        <ecNumber evidence="5 19">2.7.8.26</ecNumber>
    </recommendedName>
    <alternativeName>
        <fullName evidence="16 19">Cobalamin synthase</fullName>
    </alternativeName>
    <alternativeName>
        <fullName evidence="15 19">Cobalamin-5'-phosphate synthase</fullName>
    </alternativeName>
</protein>
<evidence type="ECO:0000256" key="19">
    <source>
        <dbReference type="HAMAP-Rule" id="MF_00719"/>
    </source>
</evidence>
<comment type="pathway">
    <text evidence="3 19">Cofactor biosynthesis; adenosylcobalamin biosynthesis; adenosylcobalamin from cob(II)yrinate a,c-diamide: step 7/7.</text>
</comment>
<evidence type="ECO:0000256" key="6">
    <source>
        <dbReference type="ARBA" id="ARBA00015850"/>
    </source>
</evidence>
<evidence type="ECO:0000256" key="13">
    <source>
        <dbReference type="ARBA" id="ARBA00023136"/>
    </source>
</evidence>
<comment type="similarity">
    <text evidence="4 19">Belongs to the CobS family.</text>
</comment>
<keyword evidence="21" id="KW-1185">Reference proteome</keyword>
<evidence type="ECO:0000256" key="2">
    <source>
        <dbReference type="ARBA" id="ARBA00004651"/>
    </source>
</evidence>
<feature type="transmembrane region" description="Helical" evidence="19">
    <location>
        <begin position="114"/>
        <end position="136"/>
    </location>
</feature>
<keyword evidence="12 19" id="KW-1133">Transmembrane helix</keyword>
<organism evidence="20 21">
    <name type="scientific">Williamsia sterculiae</name>
    <dbReference type="NCBI Taxonomy" id="1344003"/>
    <lineage>
        <taxon>Bacteria</taxon>
        <taxon>Bacillati</taxon>
        <taxon>Actinomycetota</taxon>
        <taxon>Actinomycetes</taxon>
        <taxon>Mycobacteriales</taxon>
        <taxon>Nocardiaceae</taxon>
        <taxon>Williamsia</taxon>
    </lineage>
</organism>
<evidence type="ECO:0000256" key="5">
    <source>
        <dbReference type="ARBA" id="ARBA00013200"/>
    </source>
</evidence>
<feature type="transmembrane region" description="Helical" evidence="19">
    <location>
        <begin position="46"/>
        <end position="79"/>
    </location>
</feature>
<comment type="subcellular location">
    <subcellularLocation>
        <location evidence="2 19">Cell membrane</location>
        <topology evidence="2 19">Multi-pass membrane protein</topology>
    </subcellularLocation>
</comment>
<sequence>MISPVRAVAVALSWLTVLPVPRRITDGPVDRRLGGAVLAAAPLVGVALGAVTSAVAWLLTMTALPAALIGTTVVALVALLTRGMHVDGLADTADGLGCYGPPERVSEVMRSGSAGPFGVMTLVLVVLVQVIGVASLADHRRWVELALAVAVGRVAAVVACRSTMRPSRPDGFGSLVVGTQRMSAIVWSVITVIVATTLAGMTTDPGRLDVTVAIRAGITVVVIGVFTVMFTRHCARRMGGLNGDVCGAVIELGFALSLLGLLT</sequence>
<evidence type="ECO:0000256" key="4">
    <source>
        <dbReference type="ARBA" id="ARBA00010561"/>
    </source>
</evidence>
<proteinExistence type="inferred from homology"/>
<dbReference type="EC" id="2.7.8.26" evidence="5 19"/>
<evidence type="ECO:0000256" key="18">
    <source>
        <dbReference type="ARBA" id="ARBA00049504"/>
    </source>
</evidence>
<dbReference type="InterPro" id="IPR003805">
    <property type="entry name" value="CobS"/>
</dbReference>
<keyword evidence="10 19" id="KW-0812">Transmembrane</keyword>
<dbReference type="GO" id="GO:0008818">
    <property type="term" value="F:cobalamin 5'-phosphate synthase activity"/>
    <property type="evidence" value="ECO:0007669"/>
    <property type="project" value="UniProtKB-UniRule"/>
</dbReference>
<comment type="cofactor">
    <cofactor evidence="1 19">
        <name>Mg(2+)</name>
        <dbReference type="ChEBI" id="CHEBI:18420"/>
    </cofactor>
</comment>
<comment type="catalytic activity">
    <reaction evidence="18 19">
        <text>alpha-ribazole 5'-phosphate + adenosylcob(III)inamide-GDP = adenosylcob(III)alamin 5'-phosphate + GMP + H(+)</text>
        <dbReference type="Rhea" id="RHEA:23560"/>
        <dbReference type="ChEBI" id="CHEBI:15378"/>
        <dbReference type="ChEBI" id="CHEBI:57918"/>
        <dbReference type="ChEBI" id="CHEBI:58115"/>
        <dbReference type="ChEBI" id="CHEBI:60487"/>
        <dbReference type="ChEBI" id="CHEBI:60493"/>
        <dbReference type="EC" id="2.7.8.26"/>
    </reaction>
</comment>
<evidence type="ECO:0000256" key="8">
    <source>
        <dbReference type="ARBA" id="ARBA00022573"/>
    </source>
</evidence>
<dbReference type="NCBIfam" id="TIGR00317">
    <property type="entry name" value="cobS"/>
    <property type="match status" value="1"/>
</dbReference>
<dbReference type="GO" id="GO:0051073">
    <property type="term" value="F:adenosylcobinamide-GDP ribazoletransferase activity"/>
    <property type="evidence" value="ECO:0007669"/>
    <property type="project" value="UniProtKB-UniRule"/>
</dbReference>
<evidence type="ECO:0000256" key="17">
    <source>
        <dbReference type="ARBA" id="ARBA00048623"/>
    </source>
</evidence>
<name>A0A1N7GAU8_9NOCA</name>
<evidence type="ECO:0000256" key="1">
    <source>
        <dbReference type="ARBA" id="ARBA00001946"/>
    </source>
</evidence>
<evidence type="ECO:0000256" key="7">
    <source>
        <dbReference type="ARBA" id="ARBA00022475"/>
    </source>
</evidence>
<dbReference type="PANTHER" id="PTHR34148">
    <property type="entry name" value="ADENOSYLCOBINAMIDE-GDP RIBAZOLETRANSFERASE"/>
    <property type="match status" value="1"/>
</dbReference>
<dbReference type="GO" id="GO:0005886">
    <property type="term" value="C:plasma membrane"/>
    <property type="evidence" value="ECO:0007669"/>
    <property type="project" value="UniProtKB-SubCell"/>
</dbReference>
<comment type="catalytic activity">
    <reaction evidence="17 19">
        <text>alpha-ribazole + adenosylcob(III)inamide-GDP = adenosylcob(III)alamin + GMP + H(+)</text>
        <dbReference type="Rhea" id="RHEA:16049"/>
        <dbReference type="ChEBI" id="CHEBI:10329"/>
        <dbReference type="ChEBI" id="CHEBI:15378"/>
        <dbReference type="ChEBI" id="CHEBI:18408"/>
        <dbReference type="ChEBI" id="CHEBI:58115"/>
        <dbReference type="ChEBI" id="CHEBI:60487"/>
        <dbReference type="EC" id="2.7.8.26"/>
    </reaction>
</comment>
<keyword evidence="13 19" id="KW-0472">Membrane</keyword>
<dbReference type="Proteomes" id="UP000186218">
    <property type="component" value="Unassembled WGS sequence"/>
</dbReference>
<evidence type="ECO:0000256" key="10">
    <source>
        <dbReference type="ARBA" id="ARBA00022692"/>
    </source>
</evidence>
<dbReference type="Pfam" id="PF02654">
    <property type="entry name" value="CobS"/>
    <property type="match status" value="1"/>
</dbReference>
<reference evidence="20 21" key="1">
    <citation type="submission" date="2017-01" db="EMBL/GenBank/DDBJ databases">
        <authorList>
            <person name="Mah S.A."/>
            <person name="Swanson W.J."/>
            <person name="Moy G.W."/>
            <person name="Vacquier V.D."/>
        </authorList>
    </citation>
    <scope>NUCLEOTIDE SEQUENCE [LARGE SCALE GENOMIC DNA]</scope>
    <source>
        <strain evidence="20 21">CPCC 203464</strain>
    </source>
</reference>
<evidence type="ECO:0000256" key="3">
    <source>
        <dbReference type="ARBA" id="ARBA00004663"/>
    </source>
</evidence>
<evidence type="ECO:0000256" key="15">
    <source>
        <dbReference type="ARBA" id="ARBA00032605"/>
    </source>
</evidence>
<feature type="transmembrane region" description="Helical" evidence="19">
    <location>
        <begin position="182"/>
        <end position="200"/>
    </location>
</feature>
<keyword evidence="11 19" id="KW-0460">Magnesium</keyword>
<feature type="transmembrane region" description="Helical" evidence="19">
    <location>
        <begin position="212"/>
        <end position="231"/>
    </location>
</feature>
<evidence type="ECO:0000256" key="12">
    <source>
        <dbReference type="ARBA" id="ARBA00022989"/>
    </source>
</evidence>
<evidence type="ECO:0000256" key="16">
    <source>
        <dbReference type="ARBA" id="ARBA00032853"/>
    </source>
</evidence>
<dbReference type="UniPathway" id="UPA00148">
    <property type="reaction ID" value="UER00238"/>
</dbReference>
<dbReference type="STRING" id="1344003.SAMN05445060_2667"/>
<evidence type="ECO:0000256" key="9">
    <source>
        <dbReference type="ARBA" id="ARBA00022679"/>
    </source>
</evidence>
<evidence type="ECO:0000256" key="14">
    <source>
        <dbReference type="ARBA" id="ARBA00025228"/>
    </source>
</evidence>
<accession>A0A1N7GAU8</accession>